<organism evidence="4 5">
    <name type="scientific">Candidatus Roizmanbacteria bacterium CG10_big_fil_rev_8_21_14_0_10_45_7</name>
    <dbReference type="NCBI Taxonomy" id="1974854"/>
    <lineage>
        <taxon>Bacteria</taxon>
        <taxon>Candidatus Roizmaniibacteriota</taxon>
    </lineage>
</organism>
<dbReference type="EMBL" id="PFEE01000052">
    <property type="protein sequence ID" value="PJE63602.1"/>
    <property type="molecule type" value="Genomic_DNA"/>
</dbReference>
<evidence type="ECO:0000256" key="2">
    <source>
        <dbReference type="SAM" id="SignalP"/>
    </source>
</evidence>
<feature type="coiled-coil region" evidence="1">
    <location>
        <begin position="153"/>
        <end position="208"/>
    </location>
</feature>
<protein>
    <recommendedName>
        <fullName evidence="3">Sporulation stage II protein D amidase enhancer LytB N-terminal domain-containing protein</fullName>
    </recommendedName>
</protein>
<dbReference type="Gene3D" id="6.10.250.3150">
    <property type="match status" value="1"/>
</dbReference>
<feature type="signal peptide" evidence="2">
    <location>
        <begin position="1"/>
        <end position="25"/>
    </location>
</feature>
<keyword evidence="2" id="KW-0732">Signal</keyword>
<dbReference type="InterPro" id="IPR013693">
    <property type="entry name" value="SpoIID/LytB_N"/>
</dbReference>
<feature type="coiled-coil region" evidence="1">
    <location>
        <begin position="28"/>
        <end position="69"/>
    </location>
</feature>
<sequence length="579" mass="64462">MKKWVLYALGIVCVLAFFFSHPVFADELEDIAKKITEVQRLLEESKKASKPLEENLQKVENDIRSIENSIYGIEQGITDKEKEIKIEEKELDSRRAVLDVRVRQYYKHSRSYVGNSIGVFLGNNLPNALRKFFIQQKSIQTDRDGILKVAFLIVNLEEKKLALEDEKTKLTALKASLDKEKAFFAAEVAKAQGEQRNLQSEIASLTALQQQIIAQKQASLGIPRSSVGSELYCTDDRKTNPGFGNAFAFFTFGIPHYVGLNQYGAYGRAKDNQDYKTILNAYFQNISIECRDLPSEIEIEGFGKRPFEEYTKGVVNKEMGADLPEALKAQAIAARSFAIVESNNASRAICASQSCQVYADDRREAVNSAVDATGINACGDGKGEVVISNGEVVKTWFASTFGGYSHTSAEIWGGSNSYTKNLADVRSPVNSFADLFNQAYDKESACFYTAQGWRDEYSKSAWLKSEEVADIVNTLMLLKKDSGTTDNLYQLDKPNPRGQENWNAEKVKSKLRENGITPYNSISGVTVNADFTRGVTTRVYISGDAGDNDFDGGEFQGRFNLRAPANIQIVGPLYNVEHL</sequence>
<evidence type="ECO:0000313" key="4">
    <source>
        <dbReference type="EMBL" id="PJE63602.1"/>
    </source>
</evidence>
<reference evidence="5" key="1">
    <citation type="submission" date="2017-09" db="EMBL/GenBank/DDBJ databases">
        <title>Depth-based differentiation of microbial function through sediment-hosted aquifers and enrichment of novel symbionts in the deep terrestrial subsurface.</title>
        <authorList>
            <person name="Probst A.J."/>
            <person name="Ladd B."/>
            <person name="Jarett J.K."/>
            <person name="Geller-Mcgrath D.E."/>
            <person name="Sieber C.M.K."/>
            <person name="Emerson J.B."/>
            <person name="Anantharaman K."/>
            <person name="Thomas B.C."/>
            <person name="Malmstrom R."/>
            <person name="Stieglmeier M."/>
            <person name="Klingl A."/>
            <person name="Woyke T."/>
            <person name="Ryan C.M."/>
            <person name="Banfield J.F."/>
        </authorList>
    </citation>
    <scope>NUCLEOTIDE SEQUENCE [LARGE SCALE GENOMIC DNA]</scope>
</reference>
<dbReference type="AlphaFoldDB" id="A0A2M8KUJ8"/>
<accession>A0A2M8KUJ8</accession>
<dbReference type="NCBIfam" id="TIGR02669">
    <property type="entry name" value="SpoIID_LytB"/>
    <property type="match status" value="1"/>
</dbReference>
<keyword evidence="1" id="KW-0175">Coiled coil</keyword>
<dbReference type="GO" id="GO:0030435">
    <property type="term" value="P:sporulation resulting in formation of a cellular spore"/>
    <property type="evidence" value="ECO:0007669"/>
    <property type="project" value="InterPro"/>
</dbReference>
<feature type="domain" description="Sporulation stage II protein D amidase enhancer LytB N-terminal" evidence="3">
    <location>
        <begin position="306"/>
        <end position="373"/>
    </location>
</feature>
<evidence type="ECO:0000256" key="1">
    <source>
        <dbReference type="SAM" id="Coils"/>
    </source>
</evidence>
<name>A0A2M8KUJ8_9BACT</name>
<dbReference type="Pfam" id="PF08486">
    <property type="entry name" value="SpoIID"/>
    <property type="match status" value="1"/>
</dbReference>
<evidence type="ECO:0000259" key="3">
    <source>
        <dbReference type="Pfam" id="PF08486"/>
    </source>
</evidence>
<evidence type="ECO:0000313" key="5">
    <source>
        <dbReference type="Proteomes" id="UP000231569"/>
    </source>
</evidence>
<gene>
    <name evidence="4" type="ORF">COU89_02415</name>
</gene>
<feature type="chain" id="PRO_5014961118" description="Sporulation stage II protein D amidase enhancer LytB N-terminal domain-containing protein" evidence="2">
    <location>
        <begin position="26"/>
        <end position="579"/>
    </location>
</feature>
<comment type="caution">
    <text evidence="4">The sequence shown here is derived from an EMBL/GenBank/DDBJ whole genome shotgun (WGS) entry which is preliminary data.</text>
</comment>
<dbReference type="Proteomes" id="UP000231569">
    <property type="component" value="Unassembled WGS sequence"/>
</dbReference>
<proteinExistence type="predicted"/>
<dbReference type="InterPro" id="IPR013486">
    <property type="entry name" value="SpoIID/LytB"/>
</dbReference>